<dbReference type="SUPFAM" id="SSF54631">
    <property type="entry name" value="CBS-domain pair"/>
    <property type="match status" value="1"/>
</dbReference>
<dbReference type="InterPro" id="IPR046342">
    <property type="entry name" value="CBS_dom_sf"/>
</dbReference>
<evidence type="ECO:0000313" key="4">
    <source>
        <dbReference type="EMBL" id="MCG5076915.1"/>
    </source>
</evidence>
<sequence length="71" mass="7657">MTIHEAARTLAGKHISYMSVVDATGKLVGTISESNLLHRAEIGTESKRRGRWSECARANSPANTSTNTRAS</sequence>
<comment type="caution">
    <text evidence="4">The sequence shown here is derived from an EMBL/GenBank/DDBJ whole genome shotgun (WGS) entry which is preliminary data.</text>
</comment>
<evidence type="ECO:0000313" key="5">
    <source>
        <dbReference type="Proteomes" id="UP001139308"/>
    </source>
</evidence>
<dbReference type="PROSITE" id="PS51371">
    <property type="entry name" value="CBS"/>
    <property type="match status" value="1"/>
</dbReference>
<organism evidence="4 5">
    <name type="scientific">Paraburkholderia tagetis</name>
    <dbReference type="NCBI Taxonomy" id="2913261"/>
    <lineage>
        <taxon>Bacteria</taxon>
        <taxon>Pseudomonadati</taxon>
        <taxon>Pseudomonadota</taxon>
        <taxon>Betaproteobacteria</taxon>
        <taxon>Burkholderiales</taxon>
        <taxon>Burkholderiaceae</taxon>
        <taxon>Paraburkholderia</taxon>
    </lineage>
</organism>
<dbReference type="EMBL" id="JAKLJA010000029">
    <property type="protein sequence ID" value="MCG5076915.1"/>
    <property type="molecule type" value="Genomic_DNA"/>
</dbReference>
<keyword evidence="5" id="KW-1185">Reference proteome</keyword>
<proteinExistence type="predicted"/>
<accession>A0A9X1UHY3</accession>
<protein>
    <submittedName>
        <fullName evidence="4">CBS domain-containing protein</fullName>
    </submittedName>
</protein>
<name>A0A9X1UHY3_9BURK</name>
<evidence type="ECO:0000256" key="2">
    <source>
        <dbReference type="SAM" id="MobiDB-lite"/>
    </source>
</evidence>
<dbReference type="AlphaFoldDB" id="A0A9X1UHY3"/>
<reference evidence="4" key="1">
    <citation type="submission" date="2022-01" db="EMBL/GenBank/DDBJ databases">
        <title>Genome sequence and assembly of Parabukholderia sp. RG36.</title>
        <authorList>
            <person name="Chhetri G."/>
        </authorList>
    </citation>
    <scope>NUCLEOTIDE SEQUENCE</scope>
    <source>
        <strain evidence="4">RG36</strain>
    </source>
</reference>
<dbReference type="Proteomes" id="UP001139308">
    <property type="component" value="Unassembled WGS sequence"/>
</dbReference>
<dbReference type="Pfam" id="PF00571">
    <property type="entry name" value="CBS"/>
    <property type="match status" value="1"/>
</dbReference>
<feature type="domain" description="CBS" evidence="3">
    <location>
        <begin position="1"/>
        <end position="46"/>
    </location>
</feature>
<feature type="compositionally biased region" description="Polar residues" evidence="2">
    <location>
        <begin position="60"/>
        <end position="71"/>
    </location>
</feature>
<evidence type="ECO:0000256" key="1">
    <source>
        <dbReference type="PROSITE-ProRule" id="PRU00703"/>
    </source>
</evidence>
<feature type="compositionally biased region" description="Basic and acidic residues" evidence="2">
    <location>
        <begin position="45"/>
        <end position="54"/>
    </location>
</feature>
<dbReference type="InterPro" id="IPR000644">
    <property type="entry name" value="CBS_dom"/>
</dbReference>
<keyword evidence="1" id="KW-0129">CBS domain</keyword>
<evidence type="ECO:0000259" key="3">
    <source>
        <dbReference type="PROSITE" id="PS51371"/>
    </source>
</evidence>
<gene>
    <name evidence="4" type="ORF">L5014_26790</name>
</gene>
<feature type="region of interest" description="Disordered" evidence="2">
    <location>
        <begin position="45"/>
        <end position="71"/>
    </location>
</feature>
<dbReference type="Gene3D" id="3.10.580.10">
    <property type="entry name" value="CBS-domain"/>
    <property type="match status" value="1"/>
</dbReference>
<dbReference type="RefSeq" id="WP_238466889.1">
    <property type="nucleotide sequence ID" value="NZ_JAKLJA010000029.1"/>
</dbReference>